<accession>A0ABM8VX19</accession>
<keyword evidence="2" id="KW-1185">Reference proteome</keyword>
<sequence length="173" mass="20270">MSNNSLLEILTVRFNDVIKANISEAFNATRNKQKEVITAKEWPAFIKNFYNLQVELQSGFKNLNEYLYEKKKSEIKANIPIGKGLNYLQLKYAIKDYIQKNYTSAYNSFKNLANEDLQNTVNKHYAFSVTEFLKNKNKFSDALKVYKLIYFETKVAKTKEDALLRNNKLQIKK</sequence>
<organism evidence="1 2">
    <name type="scientific">Gigaspora margarita</name>
    <dbReference type="NCBI Taxonomy" id="4874"/>
    <lineage>
        <taxon>Eukaryota</taxon>
        <taxon>Fungi</taxon>
        <taxon>Fungi incertae sedis</taxon>
        <taxon>Mucoromycota</taxon>
        <taxon>Glomeromycotina</taxon>
        <taxon>Glomeromycetes</taxon>
        <taxon>Diversisporales</taxon>
        <taxon>Gigasporaceae</taxon>
        <taxon>Gigaspora</taxon>
    </lineage>
</organism>
<proteinExistence type="predicted"/>
<dbReference type="Proteomes" id="UP000789901">
    <property type="component" value="Unassembled WGS sequence"/>
</dbReference>
<evidence type="ECO:0000313" key="1">
    <source>
        <dbReference type="EMBL" id="CAG8468048.1"/>
    </source>
</evidence>
<comment type="caution">
    <text evidence="1">The sequence shown here is derived from an EMBL/GenBank/DDBJ whole genome shotgun (WGS) entry which is preliminary data.</text>
</comment>
<protein>
    <submittedName>
        <fullName evidence="1">34546_t:CDS:1</fullName>
    </submittedName>
</protein>
<name>A0ABM8VX19_GIGMA</name>
<reference evidence="1 2" key="1">
    <citation type="submission" date="2021-06" db="EMBL/GenBank/DDBJ databases">
        <authorList>
            <person name="Kallberg Y."/>
            <person name="Tangrot J."/>
            <person name="Rosling A."/>
        </authorList>
    </citation>
    <scope>NUCLEOTIDE SEQUENCE [LARGE SCALE GENOMIC DNA]</scope>
    <source>
        <strain evidence="1 2">120-4 pot B 10/14</strain>
    </source>
</reference>
<evidence type="ECO:0000313" key="2">
    <source>
        <dbReference type="Proteomes" id="UP000789901"/>
    </source>
</evidence>
<dbReference type="EMBL" id="CAJVQB010000112">
    <property type="protein sequence ID" value="CAG8468048.1"/>
    <property type="molecule type" value="Genomic_DNA"/>
</dbReference>
<gene>
    <name evidence="1" type="ORF">GMARGA_LOCUS639</name>
</gene>